<protein>
    <submittedName>
        <fullName evidence="1">Uncharacterized protein</fullName>
    </submittedName>
</protein>
<sequence>MAAAQVVCGSRLARLVNELPQPSVQLPQVVFFMGRHPKNKTLRQLCSSNYRGQCRSQPGVNIRSDNRTLQALQPRFFADCDPCRSLLSTHQSLRNCHEEKIYSLELPCTEHSLQDIIISRLIFLFTDVVCTFADDVGGFEGTRRLLTTWAAIGSASSLPPAVRPRVIVVVSQSPSATGSVIDEDDFLFELLHAGDVPYFSAFRDIQVSSLPAEEHLSQFFEHMASNLGRSSEIHKNNLEQQRKFWTWAKSNKPVSCVLDATLNTLRHVDMAYATAAWRSLASRPFMLNMNTLFFSASSAGTQKV</sequence>
<evidence type="ECO:0000313" key="1">
    <source>
        <dbReference type="EMBL" id="GLA56081.1"/>
    </source>
</evidence>
<name>A0A9W6EGX3_ASPNG</name>
<comment type="caution">
    <text evidence="1">The sequence shown here is derived from an EMBL/GenBank/DDBJ whole genome shotgun (WGS) entry which is preliminary data.</text>
</comment>
<organism evidence="1 2">
    <name type="scientific">Aspergillus niger</name>
    <dbReference type="NCBI Taxonomy" id="5061"/>
    <lineage>
        <taxon>Eukaryota</taxon>
        <taxon>Fungi</taxon>
        <taxon>Dikarya</taxon>
        <taxon>Ascomycota</taxon>
        <taxon>Pezizomycotina</taxon>
        <taxon>Eurotiomycetes</taxon>
        <taxon>Eurotiomycetidae</taxon>
        <taxon>Eurotiales</taxon>
        <taxon>Aspergillaceae</taxon>
        <taxon>Aspergillus</taxon>
        <taxon>Aspergillus subgen. Circumdati</taxon>
    </lineage>
</organism>
<dbReference type="EMBL" id="BRPB01000231">
    <property type="protein sequence ID" value="GLA56081.1"/>
    <property type="molecule type" value="Genomic_DNA"/>
</dbReference>
<gene>
    <name evidence="1" type="ORF">AnigIFM63604_004377</name>
</gene>
<accession>A0A9W6EGX3</accession>
<proteinExistence type="predicted"/>
<dbReference type="AlphaFoldDB" id="A0A9W6EGX3"/>
<evidence type="ECO:0000313" key="2">
    <source>
        <dbReference type="Proteomes" id="UP001144191"/>
    </source>
</evidence>
<dbReference type="Proteomes" id="UP001144191">
    <property type="component" value="Unassembled WGS sequence"/>
</dbReference>
<reference evidence="1" key="1">
    <citation type="submission" date="2022-07" db="EMBL/GenBank/DDBJ databases">
        <title>Taxonomy of Aspergillus series Nigri: significant species reduction supported by multi-species coalescent approaches.</title>
        <authorList>
            <person name="Bian C."/>
            <person name="Kusuya Y."/>
            <person name="Sklenar F."/>
            <person name="D'hooge E."/>
            <person name="Yaguchi T."/>
            <person name="Takahashi H."/>
            <person name="Hubka V."/>
        </authorList>
    </citation>
    <scope>NUCLEOTIDE SEQUENCE</scope>
    <source>
        <strain evidence="1">IFM 63604</strain>
    </source>
</reference>